<feature type="domain" description="SAM-dependent MTase TRM10-type" evidence="8">
    <location>
        <begin position="103"/>
        <end position="291"/>
    </location>
</feature>
<reference evidence="9 10" key="1">
    <citation type="submission" date="2019-06" db="EMBL/GenBank/DDBJ databases">
        <title>Genomics analysis of Aphanomyces spp. identifies a new class of oomycete effector associated with host adaptation.</title>
        <authorList>
            <person name="Gaulin E."/>
        </authorList>
    </citation>
    <scope>NUCLEOTIDE SEQUENCE [LARGE SCALE GENOMIC DNA]</scope>
    <source>
        <strain evidence="9 10">E</strain>
    </source>
</reference>
<dbReference type="GO" id="GO:0002939">
    <property type="term" value="P:tRNA N1-guanine methylation"/>
    <property type="evidence" value="ECO:0007669"/>
    <property type="project" value="TreeGrafter"/>
</dbReference>
<evidence type="ECO:0000259" key="8">
    <source>
        <dbReference type="PROSITE" id="PS51675"/>
    </source>
</evidence>
<organism evidence="9 10">
    <name type="scientific">Aphanomyces astaci</name>
    <name type="common">Crayfish plague agent</name>
    <dbReference type="NCBI Taxonomy" id="112090"/>
    <lineage>
        <taxon>Eukaryota</taxon>
        <taxon>Sar</taxon>
        <taxon>Stramenopiles</taxon>
        <taxon>Oomycota</taxon>
        <taxon>Saprolegniomycetes</taxon>
        <taxon>Saprolegniales</taxon>
        <taxon>Verrucalvaceae</taxon>
        <taxon>Aphanomyces</taxon>
    </lineage>
</organism>
<protein>
    <recommendedName>
        <fullName evidence="1">tRNA (guanine(9)-N(1))-methyltransferase</fullName>
        <ecNumber evidence="1">2.1.1.221</ecNumber>
    </recommendedName>
</protein>
<dbReference type="EMBL" id="VJMI01000564">
    <property type="protein sequence ID" value="KAF0776014.1"/>
    <property type="molecule type" value="Genomic_DNA"/>
</dbReference>
<feature type="chain" id="PRO_5025568179" description="tRNA (guanine(9)-N(1))-methyltransferase" evidence="7">
    <location>
        <begin position="19"/>
        <end position="295"/>
    </location>
</feature>
<evidence type="ECO:0000256" key="5">
    <source>
        <dbReference type="ARBA" id="ARBA00048434"/>
    </source>
</evidence>
<dbReference type="Gene3D" id="3.40.1280.30">
    <property type="match status" value="1"/>
</dbReference>
<dbReference type="GO" id="GO:0052905">
    <property type="term" value="F:tRNA (guanosine(9)-N1)-methyltransferase activity"/>
    <property type="evidence" value="ECO:0007669"/>
    <property type="project" value="UniProtKB-EC"/>
</dbReference>
<dbReference type="AlphaFoldDB" id="A0A6A5B4Z7"/>
<feature type="signal peptide" evidence="7">
    <location>
        <begin position="1"/>
        <end position="18"/>
    </location>
</feature>
<dbReference type="PROSITE" id="PS51675">
    <property type="entry name" value="SAM_MT_TRM10"/>
    <property type="match status" value="1"/>
</dbReference>
<dbReference type="InterPro" id="IPR028564">
    <property type="entry name" value="MT_TRM10-typ"/>
</dbReference>
<dbReference type="PANTHER" id="PTHR13563:SF13">
    <property type="entry name" value="TRNA METHYLTRANSFERASE 10 HOMOLOG A"/>
    <property type="match status" value="1"/>
</dbReference>
<evidence type="ECO:0000256" key="6">
    <source>
        <dbReference type="SAM" id="MobiDB-lite"/>
    </source>
</evidence>
<evidence type="ECO:0000256" key="1">
    <source>
        <dbReference type="ARBA" id="ARBA00012797"/>
    </source>
</evidence>
<keyword evidence="2" id="KW-0489">Methyltransferase</keyword>
<dbReference type="InterPro" id="IPR038459">
    <property type="entry name" value="MT_TRM10-typ_sf"/>
</dbReference>
<dbReference type="EC" id="2.1.1.221" evidence="1"/>
<name>A0A6A5B4Z7_APHAT</name>
<evidence type="ECO:0000256" key="2">
    <source>
        <dbReference type="ARBA" id="ARBA00022603"/>
    </source>
</evidence>
<keyword evidence="7" id="KW-0732">Signal</keyword>
<comment type="caution">
    <text evidence="9">The sequence shown here is derived from an EMBL/GenBank/DDBJ whole genome shotgun (WGS) entry which is preliminary data.</text>
</comment>
<feature type="region of interest" description="Disordered" evidence="6">
    <location>
        <begin position="33"/>
        <end position="66"/>
    </location>
</feature>
<proteinExistence type="predicted"/>
<evidence type="ECO:0000313" key="10">
    <source>
        <dbReference type="Proteomes" id="UP000469452"/>
    </source>
</evidence>
<gene>
    <name evidence="9" type="ORF">AaE_000286</name>
</gene>
<sequence length="295" mass="33822">MLKVVVLVLATAATTCVAYVILREILVPGTYEPKKSKQERRQERNERRRTRIDERRKQKQMQAKAERQHRWEIEAALHPIDQEEKQRLYDAKMVVKKQQQAQLEERLNMAMAIGLRVVVDLDFLNVQTIRERNSVFKQIATIYGTMKKSSFSNLLSLHLASYGGDVATFCDQKGAQSWKVTRHNQPVHDLFPNNNVVFLSPDAPTALTAVDPDTVYVVGGIVDRTVRKSQSLAKAHGWAIRTARLPVQEHLRVKSHVLNIDTVVLALLEVHNHGDWKRAFESVLPKRLLRPDESQ</sequence>
<keyword evidence="4" id="KW-0949">S-adenosyl-L-methionine</keyword>
<evidence type="ECO:0000313" key="9">
    <source>
        <dbReference type="EMBL" id="KAF0776014.1"/>
    </source>
</evidence>
<dbReference type="Proteomes" id="UP000469452">
    <property type="component" value="Unassembled WGS sequence"/>
</dbReference>
<accession>A0A6A5B4Z7</accession>
<evidence type="ECO:0000256" key="4">
    <source>
        <dbReference type="ARBA" id="ARBA00022691"/>
    </source>
</evidence>
<dbReference type="GO" id="GO:0005634">
    <property type="term" value="C:nucleus"/>
    <property type="evidence" value="ECO:0007669"/>
    <property type="project" value="TreeGrafter"/>
</dbReference>
<dbReference type="CDD" id="cd18089">
    <property type="entry name" value="SPOUT_Trm10-like"/>
    <property type="match status" value="1"/>
</dbReference>
<feature type="compositionally biased region" description="Basic and acidic residues" evidence="6">
    <location>
        <begin position="33"/>
        <end position="56"/>
    </location>
</feature>
<dbReference type="PANTHER" id="PTHR13563">
    <property type="entry name" value="TRNA (GUANINE-9-) METHYLTRANSFERASE"/>
    <property type="match status" value="1"/>
</dbReference>
<evidence type="ECO:0000256" key="7">
    <source>
        <dbReference type="SAM" id="SignalP"/>
    </source>
</evidence>
<keyword evidence="3" id="KW-0808">Transferase</keyword>
<dbReference type="VEuPathDB" id="FungiDB:H257_06195"/>
<dbReference type="InterPro" id="IPR007356">
    <property type="entry name" value="tRNA_m1G_MeTrfase_euk"/>
</dbReference>
<dbReference type="GO" id="GO:0000049">
    <property type="term" value="F:tRNA binding"/>
    <property type="evidence" value="ECO:0007669"/>
    <property type="project" value="TreeGrafter"/>
</dbReference>
<comment type="catalytic activity">
    <reaction evidence="5">
        <text>guanosine(9) in tRNA + S-adenosyl-L-methionine = N(1)-methylguanosine(9) in tRNA + S-adenosyl-L-homocysteine + H(+)</text>
        <dbReference type="Rhea" id="RHEA:43156"/>
        <dbReference type="Rhea" id="RHEA-COMP:10367"/>
        <dbReference type="Rhea" id="RHEA-COMP:10368"/>
        <dbReference type="ChEBI" id="CHEBI:15378"/>
        <dbReference type="ChEBI" id="CHEBI:57856"/>
        <dbReference type="ChEBI" id="CHEBI:59789"/>
        <dbReference type="ChEBI" id="CHEBI:73542"/>
        <dbReference type="ChEBI" id="CHEBI:74269"/>
        <dbReference type="EC" id="2.1.1.221"/>
    </reaction>
</comment>
<evidence type="ECO:0000256" key="3">
    <source>
        <dbReference type="ARBA" id="ARBA00022679"/>
    </source>
</evidence>